<evidence type="ECO:0000313" key="1">
    <source>
        <dbReference type="EMBL" id="CAD7698945.1"/>
    </source>
</evidence>
<sequence length="122" mass="12796">MDHMDQTSDHMDRIKPGAGITLPNLTACRKPEIKSLNASSSALSPTITMGSGIVSGLRYAQSGRALLQLSGNAFCCTSGHTFSSLFRVAHEGGYQMGGDNGGKKLTCDDGVVEDILLGCFAE</sequence>
<name>A0A8S1J600_9CHLO</name>
<accession>A0A8S1J600</accession>
<dbReference type="EMBL" id="CAJHUC010000926">
    <property type="protein sequence ID" value="CAD7698945.1"/>
    <property type="molecule type" value="Genomic_DNA"/>
</dbReference>
<dbReference type="AlphaFoldDB" id="A0A8S1J600"/>
<gene>
    <name evidence="1" type="ORF">OSTQU699_LOCUS4304</name>
</gene>
<keyword evidence="2" id="KW-1185">Reference proteome</keyword>
<reference evidence="1" key="1">
    <citation type="submission" date="2020-12" db="EMBL/GenBank/DDBJ databases">
        <authorList>
            <person name="Iha C."/>
        </authorList>
    </citation>
    <scope>NUCLEOTIDE SEQUENCE</scope>
</reference>
<comment type="caution">
    <text evidence="1">The sequence shown here is derived from an EMBL/GenBank/DDBJ whole genome shotgun (WGS) entry which is preliminary data.</text>
</comment>
<proteinExistence type="predicted"/>
<organism evidence="1 2">
    <name type="scientific">Ostreobium quekettii</name>
    <dbReference type="NCBI Taxonomy" id="121088"/>
    <lineage>
        <taxon>Eukaryota</taxon>
        <taxon>Viridiplantae</taxon>
        <taxon>Chlorophyta</taxon>
        <taxon>core chlorophytes</taxon>
        <taxon>Ulvophyceae</taxon>
        <taxon>TCBD clade</taxon>
        <taxon>Bryopsidales</taxon>
        <taxon>Ostreobineae</taxon>
        <taxon>Ostreobiaceae</taxon>
        <taxon>Ostreobium</taxon>
    </lineage>
</organism>
<protein>
    <submittedName>
        <fullName evidence="1">Uncharacterized protein</fullName>
    </submittedName>
</protein>
<evidence type="ECO:0000313" key="2">
    <source>
        <dbReference type="Proteomes" id="UP000708148"/>
    </source>
</evidence>
<dbReference type="Proteomes" id="UP000708148">
    <property type="component" value="Unassembled WGS sequence"/>
</dbReference>